<feature type="domain" description="BsuBI/PstI restriction endonuclease HTH" evidence="2">
    <location>
        <begin position="11"/>
        <end position="172"/>
    </location>
</feature>
<proteinExistence type="predicted"/>
<dbReference type="EMBL" id="LT604072">
    <property type="protein sequence ID" value="SCB05851.1"/>
    <property type="molecule type" value="Genomic_DNA"/>
</dbReference>
<evidence type="ECO:0000259" key="1">
    <source>
        <dbReference type="Pfam" id="PF06616"/>
    </source>
</evidence>
<name>A0A1C3TRI8_XANCT</name>
<dbReference type="GO" id="GO:0009307">
    <property type="term" value="P:DNA restriction-modification system"/>
    <property type="evidence" value="ECO:0007669"/>
    <property type="project" value="InterPro"/>
</dbReference>
<dbReference type="Pfam" id="PF06616">
    <property type="entry name" value="BsuBI_PstI_RE"/>
    <property type="match status" value="1"/>
</dbReference>
<reference evidence="4" key="1">
    <citation type="submission" date="2016-07" db="EMBL/GenBank/DDBJ databases">
        <authorList>
            <person name="Jaenicke Sebastian"/>
        </authorList>
    </citation>
    <scope>NUCLEOTIDE SEQUENCE [LARGE SCALE GENOMIC DNA]</scope>
</reference>
<dbReference type="Proteomes" id="UP000093071">
    <property type="component" value="Chromosome I"/>
</dbReference>
<dbReference type="PATRIC" id="fig|1261556.5.peg.3280"/>
<dbReference type="RefSeq" id="WP_003479770.1">
    <property type="nucleotide sequence ID" value="NZ_LT604072.1"/>
</dbReference>
<evidence type="ECO:0000259" key="2">
    <source>
        <dbReference type="Pfam" id="PF17728"/>
    </source>
</evidence>
<evidence type="ECO:0008006" key="5">
    <source>
        <dbReference type="Google" id="ProtNLM"/>
    </source>
</evidence>
<dbReference type="GO" id="GO:0009036">
    <property type="term" value="F:type II site-specific deoxyribonuclease activity"/>
    <property type="evidence" value="ECO:0007669"/>
    <property type="project" value="InterPro"/>
</dbReference>
<dbReference type="Pfam" id="PF17728">
    <property type="entry name" value="BsuBI_PstI_RE_N"/>
    <property type="match status" value="1"/>
</dbReference>
<dbReference type="Gene3D" id="1.10.10.1820">
    <property type="entry name" value="BsuBI/PstI restriction endonuclease-like"/>
    <property type="match status" value="1"/>
</dbReference>
<feature type="domain" description="BsuBI/PstI restriction endonuclease" evidence="1">
    <location>
        <begin position="187"/>
        <end position="351"/>
    </location>
</feature>
<dbReference type="REBASE" id="157931">
    <property type="entry name" value="Xtr18974ORF3219P"/>
</dbReference>
<dbReference type="AlphaFoldDB" id="A0A1C3TRI8"/>
<dbReference type="GO" id="GO:0003677">
    <property type="term" value="F:DNA binding"/>
    <property type="evidence" value="ECO:0007669"/>
    <property type="project" value="InterPro"/>
</dbReference>
<dbReference type="InterPro" id="IPR009528">
    <property type="entry name" value="Restrct_endonuc_II_BsuBI_C"/>
</dbReference>
<dbReference type="Gene3D" id="3.40.1350.80">
    <property type="match status" value="1"/>
</dbReference>
<dbReference type="InterPro" id="IPR041962">
    <property type="entry name" value="BsuBI/PstI_N_sf"/>
</dbReference>
<gene>
    <name evidence="3" type="ORF">BN444_03220</name>
</gene>
<protein>
    <recommendedName>
        <fullName evidence="5">Restriction endonuclease</fullName>
    </recommendedName>
</protein>
<evidence type="ECO:0000313" key="4">
    <source>
        <dbReference type="Proteomes" id="UP000093071"/>
    </source>
</evidence>
<accession>A0A1C3TRI8</accession>
<dbReference type="InterPro" id="IPR041454">
    <property type="entry name" value="BsuBI/PstI_N"/>
</dbReference>
<dbReference type="GO" id="GO:0000287">
    <property type="term" value="F:magnesium ion binding"/>
    <property type="evidence" value="ECO:0007669"/>
    <property type="project" value="InterPro"/>
</dbReference>
<evidence type="ECO:0000313" key="3">
    <source>
        <dbReference type="EMBL" id="SCB05851.1"/>
    </source>
</evidence>
<dbReference type="InterPro" id="IPR041963">
    <property type="entry name" value="BsuBI/PstI_C_sf"/>
</dbReference>
<sequence length="363" mass="39571">MSLPDVPSLDLIRERLPLIFPEGFEQRGYATREVATRVIFVMFYAGAVEGKGGWLRPSQVTDMSDDQAALLDAESRKSWVVWSLSNKKTRVANPWYATNSREQVRDETIKDAFIPAGAVVERAGVTTTSSKPRYALGAGFAALFASNLRAEDLESAIAAWQKKHLSKGALMRIHLVNHGRTSASGVVTVNFPNGKGVRDLAPGPSSVITKAVVEVFAPNFLRDPAVLWVSESGNKVVVSDDVLMKALGLNINPAKTLPDIILVDLESNSNDHQDVLVVFVEVVASDGPITRERKVALTTIALEAGFSEKNLAFLTAYQDRGKGVFKKGVSNIAWGSYIWFASEPDNLIEMHKGSNFKLADNAK</sequence>
<organism evidence="3 4">
    <name type="scientific">Xanthomonas translucens pv. translucens DSM 18974</name>
    <dbReference type="NCBI Taxonomy" id="1261556"/>
    <lineage>
        <taxon>Bacteria</taxon>
        <taxon>Pseudomonadati</taxon>
        <taxon>Pseudomonadota</taxon>
        <taxon>Gammaproteobacteria</taxon>
        <taxon>Lysobacterales</taxon>
        <taxon>Lysobacteraceae</taxon>
        <taxon>Xanthomonas</taxon>
        <taxon>Xanthomonas translucens group</taxon>
    </lineage>
</organism>